<keyword evidence="3" id="KW-1185">Reference proteome</keyword>
<accession>A0A654LTP1</accession>
<sequence length="143" mass="15618">MKSYSRNTKKAGIAFGIAILTVSIMLGNSDMLYQNKAVAQVDNSTVIQEFNGKLDQIQAKFKEFVEQNKINTTSLTLPNSTGISEALQKLNSTKILEEVSNAFNNALSEAGITNATEGMKQKYGGDLSMLVQKFDEIRGNSTN</sequence>
<evidence type="ECO:0000256" key="1">
    <source>
        <dbReference type="SAM" id="Phobius"/>
    </source>
</evidence>
<evidence type="ECO:0000313" key="3">
    <source>
        <dbReference type="Proteomes" id="UP000058925"/>
    </source>
</evidence>
<feature type="transmembrane region" description="Helical" evidence="1">
    <location>
        <begin position="12"/>
        <end position="33"/>
    </location>
</feature>
<protein>
    <submittedName>
        <fullName evidence="2">Uncharacterized protein</fullName>
    </submittedName>
</protein>
<organism evidence="2 3">
    <name type="scientific">Candidatus Nitrosocosmicus oleophilus</name>
    <dbReference type="NCBI Taxonomy" id="1353260"/>
    <lineage>
        <taxon>Archaea</taxon>
        <taxon>Nitrososphaerota</taxon>
        <taxon>Nitrososphaeria</taxon>
        <taxon>Nitrososphaerales</taxon>
        <taxon>Nitrososphaeraceae</taxon>
        <taxon>Candidatus Nitrosocosmicus</taxon>
    </lineage>
</organism>
<dbReference type="Proteomes" id="UP000058925">
    <property type="component" value="Chromosome"/>
</dbReference>
<reference evidence="3" key="1">
    <citation type="submission" date="2015-10" db="EMBL/GenBank/DDBJ databases">
        <title>Niche specialization of a soil ammonia-oxidizing archaeon, Candidatus Nitrosocosmicus oleophilus.</title>
        <authorList>
            <person name="Jung M.-Y."/>
            <person name="Rhee S.-K."/>
        </authorList>
    </citation>
    <scope>NUCLEOTIDE SEQUENCE [LARGE SCALE GENOMIC DNA]</scope>
    <source>
        <strain evidence="3">MY3</strain>
    </source>
</reference>
<keyword evidence="1" id="KW-0812">Transmembrane</keyword>
<gene>
    <name evidence="2" type="ORF">NMY3_00526</name>
</gene>
<dbReference type="GeneID" id="60420697"/>
<keyword evidence="1" id="KW-1133">Transmembrane helix</keyword>
<proteinExistence type="predicted"/>
<dbReference type="EMBL" id="CP012850">
    <property type="protein sequence ID" value="ALI34738.1"/>
    <property type="molecule type" value="Genomic_DNA"/>
</dbReference>
<name>A0A654LTP1_9ARCH</name>
<dbReference type="RefSeq" id="WP_196817348.1">
    <property type="nucleotide sequence ID" value="NZ_CP012850.1"/>
</dbReference>
<dbReference type="KEGG" id="taa:NMY3_00526"/>
<keyword evidence="1" id="KW-0472">Membrane</keyword>
<dbReference type="AlphaFoldDB" id="A0A654LTP1"/>
<evidence type="ECO:0000313" key="2">
    <source>
        <dbReference type="EMBL" id="ALI34738.1"/>
    </source>
</evidence>